<dbReference type="STRING" id="238.BBD35_11770"/>
<dbReference type="EMBL" id="MPOG01000014">
    <property type="protein sequence ID" value="OOH94168.1"/>
    <property type="molecule type" value="Genomic_DNA"/>
</dbReference>
<sequence>MIVSYQFKFITNVKVFKTIKNVVIPAAIVVFILLVVFYNNKSVKLSKEIESSYTYDHQMIELEGQFKAPFLARTGNTISMEFEVYNDFAVIQTGNKVINGIRMNYGEGKNSVLINVSGDRKFEQSDVIIFDKDGNKLKTSDKVKITGRIVYPHKDEKKESLVKDYKTGKETIKDEGQDYSYEITDVVVQKY</sequence>
<comment type="caution">
    <text evidence="2">The sequence shown here is derived from an EMBL/GenBank/DDBJ whole genome shotgun (WGS) entry which is preliminary data.</text>
</comment>
<proteinExistence type="predicted"/>
<evidence type="ECO:0000313" key="2">
    <source>
        <dbReference type="EMBL" id="OOH94168.1"/>
    </source>
</evidence>
<feature type="transmembrane region" description="Helical" evidence="1">
    <location>
        <begin position="21"/>
        <end position="38"/>
    </location>
</feature>
<gene>
    <name evidence="2" type="ORF">BMF97_12450</name>
</gene>
<keyword evidence="1" id="KW-0472">Membrane</keyword>
<keyword evidence="1" id="KW-1133">Transmembrane helix</keyword>
<organism evidence="2 3">
    <name type="scientific">Elizabethkingia meningoseptica</name>
    <name type="common">Chryseobacterium meningosepticum</name>
    <dbReference type="NCBI Taxonomy" id="238"/>
    <lineage>
        <taxon>Bacteria</taxon>
        <taxon>Pseudomonadati</taxon>
        <taxon>Bacteroidota</taxon>
        <taxon>Flavobacteriia</taxon>
        <taxon>Flavobacteriales</taxon>
        <taxon>Weeksellaceae</taxon>
        <taxon>Elizabethkingia</taxon>
    </lineage>
</organism>
<dbReference type="AlphaFoldDB" id="A0A1V3TXN7"/>
<keyword evidence="3" id="KW-1185">Reference proteome</keyword>
<evidence type="ECO:0000256" key="1">
    <source>
        <dbReference type="SAM" id="Phobius"/>
    </source>
</evidence>
<evidence type="ECO:0000313" key="3">
    <source>
        <dbReference type="Proteomes" id="UP000188947"/>
    </source>
</evidence>
<name>A0A1V3TXN7_ELIME</name>
<reference evidence="2 3" key="1">
    <citation type="submission" date="2016-11" db="EMBL/GenBank/DDBJ databases">
        <title>Genome sequence and comparative genomic analysis of clinical strain Elizabethkingia meningoseptica 61421 PRCM.</title>
        <authorList>
            <person name="Wang M."/>
            <person name="Hu S."/>
            <person name="Cao L."/>
            <person name="Jiang T."/>
            <person name="Zhou Y."/>
            <person name="Ming D."/>
        </authorList>
    </citation>
    <scope>NUCLEOTIDE SEQUENCE [LARGE SCALE GENOMIC DNA]</scope>
    <source>
        <strain evidence="2 3">61421 PRCM</strain>
    </source>
</reference>
<dbReference type="OrthoDB" id="1451200at2"/>
<protein>
    <submittedName>
        <fullName evidence="2">Uncharacterized protein</fullName>
    </submittedName>
</protein>
<dbReference type="Proteomes" id="UP000188947">
    <property type="component" value="Unassembled WGS sequence"/>
</dbReference>
<keyword evidence="1" id="KW-0812">Transmembrane</keyword>
<accession>A0A1V3TXN7</accession>
<dbReference type="eggNOG" id="ENOG502ZPRY">
    <property type="taxonomic scope" value="Bacteria"/>
</dbReference>